<organism evidence="2 3">
    <name type="scientific">Staphylotrichum longicolle</name>
    <dbReference type="NCBI Taxonomy" id="669026"/>
    <lineage>
        <taxon>Eukaryota</taxon>
        <taxon>Fungi</taxon>
        <taxon>Dikarya</taxon>
        <taxon>Ascomycota</taxon>
        <taxon>Pezizomycotina</taxon>
        <taxon>Sordariomycetes</taxon>
        <taxon>Sordariomycetidae</taxon>
        <taxon>Sordariales</taxon>
        <taxon>Chaetomiaceae</taxon>
        <taxon>Staphylotrichum</taxon>
    </lineage>
</organism>
<dbReference type="Pfam" id="PF20150">
    <property type="entry name" value="2EXR"/>
    <property type="match status" value="1"/>
</dbReference>
<accession>A0AAD4ENA9</accession>
<gene>
    <name evidence="2" type="ORF">NEMBOFW57_010590</name>
</gene>
<comment type="caution">
    <text evidence="2">The sequence shown here is derived from an EMBL/GenBank/DDBJ whole genome shotgun (WGS) entry which is preliminary data.</text>
</comment>
<sequence length="202" mass="23049">MELPKELRLLVWEAALAAAQRPRVLLSHCLKPVASESRGDVKTLAATCKESRAVTAKYHEECRAQAREASRSAIYTTHLHPATDICLARTSWFCMLGQRVLCPRIYKTLQRVMVPSKRWLEVVLNTSTAPSRFGLFARLLRVQFGTHITEITMLLPELPRTALWDLEGEPRRSLKRLPEESGLDWDGRNAVPRDLFCFGRPR</sequence>
<dbReference type="EMBL" id="JAHCVI010000006">
    <property type="protein sequence ID" value="KAG7284226.1"/>
    <property type="molecule type" value="Genomic_DNA"/>
</dbReference>
<proteinExistence type="predicted"/>
<feature type="domain" description="2EXR" evidence="1">
    <location>
        <begin position="2"/>
        <end position="85"/>
    </location>
</feature>
<reference evidence="2" key="1">
    <citation type="submission" date="2023-02" db="EMBL/GenBank/DDBJ databases">
        <authorList>
            <person name="Palmer J.M."/>
        </authorList>
    </citation>
    <scope>NUCLEOTIDE SEQUENCE</scope>
    <source>
        <strain evidence="2">FW57</strain>
    </source>
</reference>
<dbReference type="InterPro" id="IPR045518">
    <property type="entry name" value="2EXR"/>
</dbReference>
<dbReference type="AlphaFoldDB" id="A0AAD4ENA9"/>
<dbReference type="Proteomes" id="UP001197093">
    <property type="component" value="Unassembled WGS sequence"/>
</dbReference>
<protein>
    <recommendedName>
        <fullName evidence="1">2EXR domain-containing protein</fullName>
    </recommendedName>
</protein>
<evidence type="ECO:0000259" key="1">
    <source>
        <dbReference type="Pfam" id="PF20150"/>
    </source>
</evidence>
<evidence type="ECO:0000313" key="3">
    <source>
        <dbReference type="Proteomes" id="UP001197093"/>
    </source>
</evidence>
<keyword evidence="3" id="KW-1185">Reference proteome</keyword>
<name>A0AAD4ENA9_9PEZI</name>
<evidence type="ECO:0000313" key="2">
    <source>
        <dbReference type="EMBL" id="KAG7284226.1"/>
    </source>
</evidence>